<evidence type="ECO:0000259" key="16">
    <source>
        <dbReference type="Pfam" id="PF03727"/>
    </source>
</evidence>
<protein>
    <recommendedName>
        <fullName evidence="14">Phosphotransferase</fullName>
        <ecNumber evidence="14">2.7.1.-</ecNumber>
    </recommendedName>
</protein>
<evidence type="ECO:0000256" key="3">
    <source>
        <dbReference type="ARBA" id="ARBA00009225"/>
    </source>
</evidence>
<dbReference type="UniPathway" id="UPA00109">
    <property type="reaction ID" value="UER00180"/>
</dbReference>
<feature type="domain" description="Hexokinase N-terminal" evidence="15">
    <location>
        <begin position="9"/>
        <end position="202"/>
    </location>
</feature>
<proteinExistence type="inferred from homology"/>
<keyword evidence="18" id="KW-1185">Reference proteome</keyword>
<dbReference type="Gene3D" id="3.30.420.40">
    <property type="match status" value="1"/>
</dbReference>
<comment type="function">
    <text evidence="13">Catalyzes the phosphorylation of various hexoses to hexose 6-phosphate.</text>
</comment>
<evidence type="ECO:0000256" key="10">
    <source>
        <dbReference type="ARBA" id="ARBA00047905"/>
    </source>
</evidence>
<dbReference type="GO" id="GO:0008865">
    <property type="term" value="F:fructokinase activity"/>
    <property type="evidence" value="ECO:0007669"/>
    <property type="project" value="TreeGrafter"/>
</dbReference>
<comment type="catalytic activity">
    <reaction evidence="11">
        <text>D-glucose + ATP = D-glucose 6-phosphate + ADP + H(+)</text>
        <dbReference type="Rhea" id="RHEA:17825"/>
        <dbReference type="ChEBI" id="CHEBI:4167"/>
        <dbReference type="ChEBI" id="CHEBI:15378"/>
        <dbReference type="ChEBI" id="CHEBI:30616"/>
        <dbReference type="ChEBI" id="CHEBI:61548"/>
        <dbReference type="ChEBI" id="CHEBI:456216"/>
        <dbReference type="EC" id="2.7.1.1"/>
    </reaction>
    <physiologicalReaction direction="left-to-right" evidence="11">
        <dbReference type="Rhea" id="RHEA:17826"/>
    </physiologicalReaction>
</comment>
<dbReference type="AlphaFoldDB" id="A0A7J7JS60"/>
<evidence type="ECO:0000256" key="14">
    <source>
        <dbReference type="RuleBase" id="RU362007"/>
    </source>
</evidence>
<dbReference type="InterPro" id="IPR022672">
    <property type="entry name" value="Hexokinase_N"/>
</dbReference>
<dbReference type="GO" id="GO:0004340">
    <property type="term" value="F:glucokinase activity"/>
    <property type="evidence" value="ECO:0007669"/>
    <property type="project" value="TreeGrafter"/>
</dbReference>
<dbReference type="Proteomes" id="UP000593567">
    <property type="component" value="Unassembled WGS sequence"/>
</dbReference>
<dbReference type="CDD" id="cd24019">
    <property type="entry name" value="ASKHA_NBD_HK_meta"/>
    <property type="match status" value="1"/>
</dbReference>
<organism evidence="17 18">
    <name type="scientific">Bugula neritina</name>
    <name type="common">Brown bryozoan</name>
    <name type="synonym">Sertularia neritina</name>
    <dbReference type="NCBI Taxonomy" id="10212"/>
    <lineage>
        <taxon>Eukaryota</taxon>
        <taxon>Metazoa</taxon>
        <taxon>Spiralia</taxon>
        <taxon>Lophotrochozoa</taxon>
        <taxon>Bryozoa</taxon>
        <taxon>Gymnolaemata</taxon>
        <taxon>Cheilostomatida</taxon>
        <taxon>Flustrina</taxon>
        <taxon>Buguloidea</taxon>
        <taxon>Bugulidae</taxon>
        <taxon>Bugula</taxon>
    </lineage>
</organism>
<evidence type="ECO:0000256" key="13">
    <source>
        <dbReference type="ARBA" id="ARBA00059457"/>
    </source>
</evidence>
<dbReference type="Pfam" id="PF03727">
    <property type="entry name" value="Hexokinase_2"/>
    <property type="match status" value="1"/>
</dbReference>
<evidence type="ECO:0000259" key="15">
    <source>
        <dbReference type="Pfam" id="PF00349"/>
    </source>
</evidence>
<dbReference type="EMBL" id="VXIV02001850">
    <property type="protein sequence ID" value="KAF6029182.1"/>
    <property type="molecule type" value="Genomic_DNA"/>
</dbReference>
<comment type="catalytic activity">
    <reaction evidence="10">
        <text>D-fructose + ATP = D-fructose 6-phosphate + ADP + H(+)</text>
        <dbReference type="Rhea" id="RHEA:16125"/>
        <dbReference type="ChEBI" id="CHEBI:15378"/>
        <dbReference type="ChEBI" id="CHEBI:30616"/>
        <dbReference type="ChEBI" id="CHEBI:37721"/>
        <dbReference type="ChEBI" id="CHEBI:61527"/>
        <dbReference type="ChEBI" id="CHEBI:456216"/>
        <dbReference type="EC" id="2.7.1.1"/>
    </reaction>
    <physiologicalReaction direction="left-to-right" evidence="10">
        <dbReference type="Rhea" id="RHEA:16126"/>
    </physiologicalReaction>
</comment>
<reference evidence="17" key="1">
    <citation type="submission" date="2020-06" db="EMBL/GenBank/DDBJ databases">
        <title>Draft genome of Bugula neritina, a colonial animal packing powerful symbionts and potential medicines.</title>
        <authorList>
            <person name="Rayko M."/>
        </authorList>
    </citation>
    <scope>NUCLEOTIDE SEQUENCE [LARGE SCALE GENOMIC DNA]</scope>
    <source>
        <strain evidence="17">Kwan_BN1</strain>
    </source>
</reference>
<dbReference type="GO" id="GO:0006006">
    <property type="term" value="P:glucose metabolic process"/>
    <property type="evidence" value="ECO:0007669"/>
    <property type="project" value="TreeGrafter"/>
</dbReference>
<keyword evidence="8 14" id="KW-0324">Glycolysis</keyword>
<evidence type="ECO:0000256" key="7">
    <source>
        <dbReference type="ARBA" id="ARBA00022840"/>
    </source>
</evidence>
<keyword evidence="7 14" id="KW-0067">ATP-binding</keyword>
<dbReference type="UniPathway" id="UPA00242"/>
<dbReference type="InterPro" id="IPR043129">
    <property type="entry name" value="ATPase_NBD"/>
</dbReference>
<dbReference type="PRINTS" id="PR00475">
    <property type="entry name" value="HEXOKINASE"/>
</dbReference>
<dbReference type="InterPro" id="IPR022673">
    <property type="entry name" value="Hexokinase_C"/>
</dbReference>
<name>A0A7J7JS60_BUGNE</name>
<dbReference type="GO" id="GO:0005739">
    <property type="term" value="C:mitochondrion"/>
    <property type="evidence" value="ECO:0007669"/>
    <property type="project" value="TreeGrafter"/>
</dbReference>
<comment type="catalytic activity">
    <reaction evidence="12">
        <text>D-mannose + ATP = D-mannose 6-phosphate + ADP + H(+)</text>
        <dbReference type="Rhea" id="RHEA:11028"/>
        <dbReference type="ChEBI" id="CHEBI:4208"/>
        <dbReference type="ChEBI" id="CHEBI:15378"/>
        <dbReference type="ChEBI" id="CHEBI:30616"/>
        <dbReference type="ChEBI" id="CHEBI:58735"/>
        <dbReference type="ChEBI" id="CHEBI:456216"/>
        <dbReference type="EC" id="2.7.1.1"/>
    </reaction>
    <physiologicalReaction direction="left-to-right" evidence="12">
        <dbReference type="Rhea" id="RHEA:11029"/>
    </physiologicalReaction>
</comment>
<comment type="caution">
    <text evidence="17">The sequence shown here is derived from an EMBL/GenBank/DDBJ whole genome shotgun (WGS) entry which is preliminary data.</text>
</comment>
<dbReference type="GO" id="GO:0005524">
    <property type="term" value="F:ATP binding"/>
    <property type="evidence" value="ECO:0007669"/>
    <property type="project" value="UniProtKB-UniRule"/>
</dbReference>
<dbReference type="FunFam" id="3.30.420.40:FF:000095">
    <property type="entry name" value="Phosphotransferase"/>
    <property type="match status" value="1"/>
</dbReference>
<sequence length="451" mass="50132">MLPKNPKQIEEILKPLQLSSETYGAIKQKMDDDMTNGLSTDQHTLADAKMYITYVRAVPNGTEVGNFLALDLGGTNFRVLLIKLDGGEVTMQSTIYMIPEAIMTGTGAQLFDHIANCIDSFIEDKKLDRTVELPLGFTFSFPCKQEGLAKARLVTWTKGFNCSGVVNEDIVRLLHESVAKKQIKVRCIAVINDTVGALMSCAHEDNRCQIGLILGTGTNACYMEKIERVQQWDGDDESPQEVIINTEWGAFGNSKALNFITTEYDTNVDKISINPGKQIYEKMISGMYMGEIARQVVIKLVDAGCLFDGVASEKLRTPMAFLTKYISEIESDEEFDNFVKTRQVLDELDVERYRVADCLVMQEVCSVVSTRAAYLAAAGISVLLDRVEKPEVTIGVDGSLYRYHPKFHDLITEKLSQLSPHKKFKLMLSHDGSGKGAALVAAVAWRIYCSN</sequence>
<evidence type="ECO:0000256" key="12">
    <source>
        <dbReference type="ARBA" id="ARBA00050361"/>
    </source>
</evidence>
<evidence type="ECO:0000256" key="9">
    <source>
        <dbReference type="ARBA" id="ARBA00044613"/>
    </source>
</evidence>
<evidence type="ECO:0000256" key="2">
    <source>
        <dbReference type="ARBA" id="ARBA00005028"/>
    </source>
</evidence>
<dbReference type="GO" id="GO:0001678">
    <property type="term" value="P:intracellular glucose homeostasis"/>
    <property type="evidence" value="ECO:0007669"/>
    <property type="project" value="InterPro"/>
</dbReference>
<evidence type="ECO:0000256" key="11">
    <source>
        <dbReference type="ARBA" id="ARBA00048160"/>
    </source>
</evidence>
<feature type="domain" description="Hexokinase C-terminal" evidence="16">
    <location>
        <begin position="209"/>
        <end position="443"/>
    </location>
</feature>
<accession>A0A7J7JS60</accession>
<evidence type="ECO:0000256" key="5">
    <source>
        <dbReference type="ARBA" id="ARBA00022741"/>
    </source>
</evidence>
<dbReference type="SUPFAM" id="SSF53067">
    <property type="entry name" value="Actin-like ATPase domain"/>
    <property type="match status" value="2"/>
</dbReference>
<dbReference type="GO" id="GO:0005536">
    <property type="term" value="F:D-glucose binding"/>
    <property type="evidence" value="ECO:0007669"/>
    <property type="project" value="InterPro"/>
</dbReference>
<keyword evidence="4 14" id="KW-0808">Transferase</keyword>
<comment type="pathway">
    <text evidence="1">Carbohydrate degradation; glycolysis; D-glyceraldehyde 3-phosphate and glycerone phosphate from D-glucose: step 1/4.</text>
</comment>
<dbReference type="EC" id="2.7.1.-" evidence="14"/>
<dbReference type="OrthoDB" id="419537at2759"/>
<gene>
    <name evidence="17" type="ORF">EB796_012528</name>
</gene>
<dbReference type="Pfam" id="PF00349">
    <property type="entry name" value="Hexokinase_1"/>
    <property type="match status" value="1"/>
</dbReference>
<evidence type="ECO:0000256" key="1">
    <source>
        <dbReference type="ARBA" id="ARBA00004888"/>
    </source>
</evidence>
<evidence type="ECO:0000313" key="18">
    <source>
        <dbReference type="Proteomes" id="UP000593567"/>
    </source>
</evidence>
<comment type="catalytic activity">
    <reaction evidence="9">
        <text>a D-hexose + ATP = a D-hexose 6-phosphate + ADP + H(+)</text>
        <dbReference type="Rhea" id="RHEA:22740"/>
        <dbReference type="ChEBI" id="CHEBI:4194"/>
        <dbReference type="ChEBI" id="CHEBI:15378"/>
        <dbReference type="ChEBI" id="CHEBI:30616"/>
        <dbReference type="ChEBI" id="CHEBI:229467"/>
        <dbReference type="ChEBI" id="CHEBI:456216"/>
        <dbReference type="EC" id="2.7.1.1"/>
    </reaction>
    <physiologicalReaction direction="left-to-right" evidence="9">
        <dbReference type="Rhea" id="RHEA:22741"/>
    </physiologicalReaction>
</comment>
<comment type="pathway">
    <text evidence="2">Carbohydrate metabolism; hexose metabolism.</text>
</comment>
<dbReference type="Gene3D" id="3.40.367.20">
    <property type="match status" value="1"/>
</dbReference>
<evidence type="ECO:0000256" key="8">
    <source>
        <dbReference type="ARBA" id="ARBA00023152"/>
    </source>
</evidence>
<comment type="similarity">
    <text evidence="3 14">Belongs to the hexokinase family.</text>
</comment>
<keyword evidence="6 14" id="KW-0418">Kinase</keyword>
<dbReference type="PROSITE" id="PS51748">
    <property type="entry name" value="HEXOKINASE_2"/>
    <property type="match status" value="1"/>
</dbReference>
<dbReference type="PANTHER" id="PTHR19443:SF16">
    <property type="entry name" value="HEXOKINASE TYPE 1-RELATED"/>
    <property type="match status" value="1"/>
</dbReference>
<dbReference type="FunFam" id="3.40.367.20:FF:000005">
    <property type="entry name" value="Phosphotransferase"/>
    <property type="match status" value="1"/>
</dbReference>
<evidence type="ECO:0000256" key="6">
    <source>
        <dbReference type="ARBA" id="ARBA00022777"/>
    </source>
</evidence>
<keyword evidence="5 14" id="KW-0547">Nucleotide-binding</keyword>
<dbReference type="InterPro" id="IPR001312">
    <property type="entry name" value="Hexokinase"/>
</dbReference>
<dbReference type="GO" id="GO:0006096">
    <property type="term" value="P:glycolytic process"/>
    <property type="evidence" value="ECO:0007669"/>
    <property type="project" value="UniProtKB-UniPathway"/>
</dbReference>
<dbReference type="GO" id="GO:0005829">
    <property type="term" value="C:cytosol"/>
    <property type="evidence" value="ECO:0007669"/>
    <property type="project" value="TreeGrafter"/>
</dbReference>
<evidence type="ECO:0000313" key="17">
    <source>
        <dbReference type="EMBL" id="KAF6029182.1"/>
    </source>
</evidence>
<dbReference type="PANTHER" id="PTHR19443">
    <property type="entry name" value="HEXOKINASE"/>
    <property type="match status" value="1"/>
</dbReference>
<evidence type="ECO:0000256" key="4">
    <source>
        <dbReference type="ARBA" id="ARBA00022679"/>
    </source>
</evidence>